<evidence type="ECO:0000313" key="1">
    <source>
        <dbReference type="EMBL" id="AGN70737.1"/>
    </source>
</evidence>
<reference evidence="1 2" key="1">
    <citation type="submission" date="2013-06" db="EMBL/GenBank/DDBJ databases">
        <title>Complete genome sequence of Paenibacillus mucilaginosus K02.</title>
        <authorList>
            <person name="Xiao B."/>
            <person name="Sun L."/>
            <person name="Xiao L."/>
            <person name="Lian B."/>
        </authorList>
    </citation>
    <scope>NUCLEOTIDE SEQUENCE [LARGE SCALE GENOMIC DNA]</scope>
    <source>
        <strain evidence="1 2">K02</strain>
    </source>
</reference>
<dbReference type="HOGENOM" id="CLU_3383005_0_0_9"/>
<dbReference type="Proteomes" id="UP000007392">
    <property type="component" value="Chromosome"/>
</dbReference>
<dbReference type="KEGG" id="pmw:B2K_39735"/>
<accession>R9UPI2</accession>
<dbReference type="EMBL" id="CP003422">
    <property type="protein sequence ID" value="AGN70737.1"/>
    <property type="molecule type" value="Genomic_DNA"/>
</dbReference>
<proteinExistence type="predicted"/>
<gene>
    <name evidence="1" type="ORF">B2K_39735</name>
</gene>
<protein>
    <submittedName>
        <fullName evidence="1">Uncharacterized protein</fullName>
    </submittedName>
</protein>
<name>R9UPI2_9BACL</name>
<dbReference type="AlphaFoldDB" id="R9UPI2"/>
<organism evidence="1 2">
    <name type="scientific">Paenibacillus mucilaginosus K02</name>
    <dbReference type="NCBI Taxonomy" id="997761"/>
    <lineage>
        <taxon>Bacteria</taxon>
        <taxon>Bacillati</taxon>
        <taxon>Bacillota</taxon>
        <taxon>Bacilli</taxon>
        <taxon>Bacillales</taxon>
        <taxon>Paenibacillaceae</taxon>
        <taxon>Paenibacillus</taxon>
    </lineage>
</organism>
<evidence type="ECO:0000313" key="2">
    <source>
        <dbReference type="Proteomes" id="UP000007392"/>
    </source>
</evidence>
<sequence length="33" mass="3757">MNPFVQDPENRYAEVAAERFDGSFFNPQAGRPV</sequence>